<comment type="function">
    <text evidence="2 7">Catalyzes the formation of N(7)-methylguanine at position 46 (m7G46) in tRNA.</text>
</comment>
<dbReference type="EMBL" id="JADHQD010000008">
    <property type="protein sequence ID" value="MBL6818194.1"/>
    <property type="molecule type" value="Genomic_DNA"/>
</dbReference>
<protein>
    <recommendedName>
        <fullName evidence="7">tRNA (guanine-N(7)-)-methyltransferase</fullName>
        <ecNumber evidence="7">2.1.1.33</ecNumber>
    </recommendedName>
    <alternativeName>
        <fullName evidence="7">tRNA (guanine(46)-N(7))-methyltransferase</fullName>
    </alternativeName>
    <alternativeName>
        <fullName evidence="7">tRNA(m7G46)-methyltransferase</fullName>
    </alternativeName>
</protein>
<evidence type="ECO:0000256" key="3">
    <source>
        <dbReference type="ARBA" id="ARBA00022603"/>
    </source>
</evidence>
<dbReference type="SUPFAM" id="SSF53335">
    <property type="entry name" value="S-adenosyl-L-methionine-dependent methyltransferases"/>
    <property type="match status" value="1"/>
</dbReference>
<dbReference type="NCBIfam" id="TIGR00091">
    <property type="entry name" value="tRNA (guanosine(46)-N7)-methyltransferase TrmB"/>
    <property type="match status" value="1"/>
</dbReference>
<evidence type="ECO:0000256" key="1">
    <source>
        <dbReference type="ARBA" id="ARBA00000142"/>
    </source>
</evidence>
<gene>
    <name evidence="7 8" type="primary">trmB</name>
    <name evidence="8" type="ORF">ISQ64_02165</name>
</gene>
<dbReference type="Gene3D" id="3.40.50.150">
    <property type="entry name" value="Vaccinia Virus protein VP39"/>
    <property type="match status" value="1"/>
</dbReference>
<dbReference type="InterPro" id="IPR055361">
    <property type="entry name" value="tRNA_methyltr_TrmB_bact"/>
</dbReference>
<evidence type="ECO:0000256" key="7">
    <source>
        <dbReference type="HAMAP-Rule" id="MF_01057"/>
    </source>
</evidence>
<dbReference type="AlphaFoldDB" id="A0A937ICU4"/>
<evidence type="ECO:0000256" key="2">
    <source>
        <dbReference type="ARBA" id="ARBA00003015"/>
    </source>
</evidence>
<keyword evidence="4 7" id="KW-0808">Transferase</keyword>
<reference evidence="8" key="1">
    <citation type="submission" date="2020-10" db="EMBL/GenBank/DDBJ databases">
        <title>Microbiome of the Black Sea water column analyzed by genome centric metagenomics.</title>
        <authorList>
            <person name="Cabello-Yeves P.J."/>
            <person name="Callieri C."/>
            <person name="Picazo A."/>
            <person name="Mehrshad M."/>
            <person name="Haro-Moreno J.M."/>
            <person name="Roda-Garcia J."/>
            <person name="Dzembekova N."/>
            <person name="Slabakova V."/>
            <person name="Slabakova N."/>
            <person name="Moncheva S."/>
            <person name="Rodriguez-Valera F."/>
        </authorList>
    </citation>
    <scope>NUCLEOTIDE SEQUENCE</scope>
    <source>
        <strain evidence="8">BS307-5m-G50</strain>
    </source>
</reference>
<dbReference type="GO" id="GO:0043527">
    <property type="term" value="C:tRNA methyltransferase complex"/>
    <property type="evidence" value="ECO:0007669"/>
    <property type="project" value="TreeGrafter"/>
</dbReference>
<sequence>MYYKFLPSFVQRKGRITKSQEYNLLQLSKFEINSYDQIVSAKEDFKKVILEIGFGNGEHISRLAQENRQHLYIGSEVYMSGIGQLLGEITKYNLNNIKIVRGDIRLLLDDLKSPLFDDVVIICPDPWPKLKHHKRRMINLDFFELIHKSINPNGNLFISTDWENYAESIEETINSFEGFKRTNGSIYEDIFLTKFQQRAKKEGRKIYPFALEKIS</sequence>
<feature type="binding site" evidence="7">
    <location>
        <position position="161"/>
    </location>
    <ligand>
        <name>substrate</name>
    </ligand>
</feature>
<dbReference type="PROSITE" id="PS51625">
    <property type="entry name" value="SAM_MT_TRMB"/>
    <property type="match status" value="1"/>
</dbReference>
<comment type="caution">
    <text evidence="8">The sequence shown here is derived from an EMBL/GenBank/DDBJ whole genome shotgun (WGS) entry which is preliminary data.</text>
</comment>
<feature type="binding site" evidence="7">
    <location>
        <position position="103"/>
    </location>
    <ligand>
        <name>S-adenosyl-L-methionine</name>
        <dbReference type="ChEBI" id="CHEBI:59789"/>
    </ligand>
</feature>
<feature type="binding site" evidence="7">
    <location>
        <position position="125"/>
    </location>
    <ligand>
        <name>S-adenosyl-L-methionine</name>
        <dbReference type="ChEBI" id="CHEBI:59789"/>
    </ligand>
</feature>
<dbReference type="CDD" id="cd02440">
    <property type="entry name" value="AdoMet_MTases"/>
    <property type="match status" value="1"/>
</dbReference>
<evidence type="ECO:0000256" key="5">
    <source>
        <dbReference type="ARBA" id="ARBA00022691"/>
    </source>
</evidence>
<keyword evidence="5 7" id="KW-0949">S-adenosyl-L-methionine</keyword>
<name>A0A937ICU4_9GAMM</name>
<dbReference type="PANTHER" id="PTHR23417">
    <property type="entry name" value="3-DEOXY-D-MANNO-OCTULOSONIC-ACID TRANSFERASE/TRNA GUANINE-N 7 - -METHYLTRANSFERASE"/>
    <property type="match status" value="1"/>
</dbReference>
<comment type="pathway">
    <text evidence="7">tRNA modification; N(7)-methylguanine-tRNA biosynthesis.</text>
</comment>
<dbReference type="GO" id="GO:0008176">
    <property type="term" value="F:tRNA (guanine(46)-N7)-methyltransferase activity"/>
    <property type="evidence" value="ECO:0007669"/>
    <property type="project" value="UniProtKB-UniRule"/>
</dbReference>
<comment type="caution">
    <text evidence="7">Lacks conserved residue(s) required for the propagation of feature annotation.</text>
</comment>
<proteinExistence type="inferred from homology"/>
<comment type="similarity">
    <text evidence="7">Belongs to the class I-like SAM-binding methyltransferase superfamily. TrmB family.</text>
</comment>
<dbReference type="Pfam" id="PF02390">
    <property type="entry name" value="Methyltransf_4"/>
    <property type="match status" value="1"/>
</dbReference>
<comment type="catalytic activity">
    <reaction evidence="1 7">
        <text>guanosine(46) in tRNA + S-adenosyl-L-methionine = N(7)-methylguanosine(46) in tRNA + S-adenosyl-L-homocysteine</text>
        <dbReference type="Rhea" id="RHEA:42708"/>
        <dbReference type="Rhea" id="RHEA-COMP:10188"/>
        <dbReference type="Rhea" id="RHEA-COMP:10189"/>
        <dbReference type="ChEBI" id="CHEBI:57856"/>
        <dbReference type="ChEBI" id="CHEBI:59789"/>
        <dbReference type="ChEBI" id="CHEBI:74269"/>
        <dbReference type="ChEBI" id="CHEBI:74480"/>
        <dbReference type="EC" id="2.1.1.33"/>
    </reaction>
</comment>
<evidence type="ECO:0000313" key="8">
    <source>
        <dbReference type="EMBL" id="MBL6818194.1"/>
    </source>
</evidence>
<organism evidence="8 9">
    <name type="scientific">SAR86 cluster bacterium</name>
    <dbReference type="NCBI Taxonomy" id="2030880"/>
    <lineage>
        <taxon>Bacteria</taxon>
        <taxon>Pseudomonadati</taxon>
        <taxon>Pseudomonadota</taxon>
        <taxon>Gammaproteobacteria</taxon>
        <taxon>SAR86 cluster</taxon>
    </lineage>
</organism>
<evidence type="ECO:0000313" key="9">
    <source>
        <dbReference type="Proteomes" id="UP000711391"/>
    </source>
</evidence>
<dbReference type="HAMAP" id="MF_01057">
    <property type="entry name" value="tRNA_methyltr_TrmB"/>
    <property type="match status" value="1"/>
</dbReference>
<dbReference type="PANTHER" id="PTHR23417:SF14">
    <property type="entry name" value="PENTACOTRIPEPTIDE-REPEAT REGION OF PRORP DOMAIN-CONTAINING PROTEIN"/>
    <property type="match status" value="1"/>
</dbReference>
<accession>A0A937ICU4</accession>
<keyword evidence="6 7" id="KW-0819">tRNA processing</keyword>
<keyword evidence="3 7" id="KW-0489">Methyltransferase</keyword>
<dbReference type="InterPro" id="IPR003358">
    <property type="entry name" value="tRNA_(Gua-N-7)_MeTrfase_Trmb"/>
</dbReference>
<feature type="binding site" evidence="7">
    <location>
        <position position="51"/>
    </location>
    <ligand>
        <name>S-adenosyl-L-methionine</name>
        <dbReference type="ChEBI" id="CHEBI:59789"/>
    </ligand>
</feature>
<feature type="binding site" evidence="7">
    <location>
        <position position="76"/>
    </location>
    <ligand>
        <name>S-adenosyl-L-methionine</name>
        <dbReference type="ChEBI" id="CHEBI:59789"/>
    </ligand>
</feature>
<dbReference type="InterPro" id="IPR029063">
    <property type="entry name" value="SAM-dependent_MTases_sf"/>
</dbReference>
<dbReference type="Proteomes" id="UP000711391">
    <property type="component" value="Unassembled WGS sequence"/>
</dbReference>
<feature type="binding site" evidence="7">
    <location>
        <position position="129"/>
    </location>
    <ligand>
        <name>substrate</name>
    </ligand>
</feature>
<evidence type="ECO:0000256" key="4">
    <source>
        <dbReference type="ARBA" id="ARBA00022679"/>
    </source>
</evidence>
<evidence type="ECO:0000256" key="6">
    <source>
        <dbReference type="ARBA" id="ARBA00022694"/>
    </source>
</evidence>
<dbReference type="EC" id="2.1.1.33" evidence="7"/>